<feature type="domain" description="Ketoreductase" evidence="3">
    <location>
        <begin position="6"/>
        <end position="195"/>
    </location>
</feature>
<dbReference type="PANTHER" id="PTHR43639:SF1">
    <property type="entry name" value="SHORT-CHAIN DEHYDROGENASE_REDUCTASE FAMILY PROTEIN"/>
    <property type="match status" value="1"/>
</dbReference>
<evidence type="ECO:0000256" key="2">
    <source>
        <dbReference type="ARBA" id="ARBA00023002"/>
    </source>
</evidence>
<dbReference type="SUPFAM" id="SSF51735">
    <property type="entry name" value="NAD(P)-binding Rossmann-fold domains"/>
    <property type="match status" value="1"/>
</dbReference>
<reference evidence="4 5" key="1">
    <citation type="submission" date="2014-09" db="EMBL/GenBank/DDBJ databases">
        <title>Draft genome of Bradyrhizobium japonicum Is-34.</title>
        <authorList>
            <person name="Tsurumaru H."/>
            <person name="Yamakawa T."/>
            <person name="Hashimoto S."/>
            <person name="Okizaki K."/>
            <person name="Kanesaki Y."/>
            <person name="Yoshikawa H."/>
            <person name="Yajima S."/>
        </authorList>
    </citation>
    <scope>NUCLEOTIDE SEQUENCE [LARGE SCALE GENOMIC DNA]</scope>
    <source>
        <strain evidence="4 5">Is-34</strain>
    </source>
</reference>
<dbReference type="PANTHER" id="PTHR43639">
    <property type="entry name" value="OXIDOREDUCTASE, SHORT-CHAIN DEHYDROGENASE/REDUCTASE FAMILY (AFU_ORTHOLOGUE AFUA_5G02870)"/>
    <property type="match status" value="1"/>
</dbReference>
<dbReference type="EMBL" id="JRPN01000018">
    <property type="protein sequence ID" value="KGT77267.1"/>
    <property type="molecule type" value="Genomic_DNA"/>
</dbReference>
<evidence type="ECO:0000313" key="4">
    <source>
        <dbReference type="EMBL" id="KGT77267.1"/>
    </source>
</evidence>
<name>A0A0A3XS39_BRAJP</name>
<dbReference type="eggNOG" id="COG1028">
    <property type="taxonomic scope" value="Bacteria"/>
</dbReference>
<dbReference type="Proteomes" id="UP000030377">
    <property type="component" value="Unassembled WGS sequence"/>
</dbReference>
<dbReference type="RefSeq" id="WP_028160123.1">
    <property type="nucleotide sequence ID" value="NZ_JANUDC010000001.1"/>
</dbReference>
<gene>
    <name evidence="4" type="ORF">MA20_21950</name>
</gene>
<comment type="similarity">
    <text evidence="1">Belongs to the short-chain dehydrogenases/reductases (SDR) family.</text>
</comment>
<comment type="caution">
    <text evidence="4">The sequence shown here is derived from an EMBL/GenBank/DDBJ whole genome shotgun (WGS) entry which is preliminary data.</text>
</comment>
<protein>
    <submittedName>
        <fullName evidence="4">Dehydrogenase</fullName>
    </submittedName>
</protein>
<evidence type="ECO:0000313" key="5">
    <source>
        <dbReference type="Proteomes" id="UP000030377"/>
    </source>
</evidence>
<dbReference type="SMART" id="SM00822">
    <property type="entry name" value="PKS_KR"/>
    <property type="match status" value="1"/>
</dbReference>
<sequence length="251" mass="25855">MPDIDRAYLVTGAASGIGRATAKLLAAPGTALLLHTRSNTEGLDAAAAEAEAKGAAVAKCLGDLAEETAVTDAVAAAQCAFGRLDGLILVGGHARRGSAIGTPADQFRQAMDESALAFTRLVDAALPLLRAGLDARIVAVSSFVAHAIRPEFAPFAATAASRSALEALVRLTAIELAKDGITVNAVSPGLIIKDKPSESRLSPEQIATTEALIPMRRRGRPEEVAEIIAFLASPKASYVTGQVWHVNGGLT</sequence>
<dbReference type="InterPro" id="IPR002347">
    <property type="entry name" value="SDR_fam"/>
</dbReference>
<dbReference type="InterPro" id="IPR057326">
    <property type="entry name" value="KR_dom"/>
</dbReference>
<dbReference type="InterPro" id="IPR036291">
    <property type="entry name" value="NAD(P)-bd_dom_sf"/>
</dbReference>
<dbReference type="Gene3D" id="3.40.50.720">
    <property type="entry name" value="NAD(P)-binding Rossmann-like Domain"/>
    <property type="match status" value="1"/>
</dbReference>
<evidence type="ECO:0000259" key="3">
    <source>
        <dbReference type="SMART" id="SM00822"/>
    </source>
</evidence>
<evidence type="ECO:0000256" key="1">
    <source>
        <dbReference type="ARBA" id="ARBA00006484"/>
    </source>
</evidence>
<dbReference type="GO" id="GO:0016491">
    <property type="term" value="F:oxidoreductase activity"/>
    <property type="evidence" value="ECO:0007669"/>
    <property type="project" value="UniProtKB-KW"/>
</dbReference>
<organism evidence="4 5">
    <name type="scientific">Bradyrhizobium japonicum</name>
    <dbReference type="NCBI Taxonomy" id="375"/>
    <lineage>
        <taxon>Bacteria</taxon>
        <taxon>Pseudomonadati</taxon>
        <taxon>Pseudomonadota</taxon>
        <taxon>Alphaproteobacteria</taxon>
        <taxon>Hyphomicrobiales</taxon>
        <taxon>Nitrobacteraceae</taxon>
        <taxon>Bradyrhizobium</taxon>
    </lineage>
</organism>
<dbReference type="Pfam" id="PF13561">
    <property type="entry name" value="adh_short_C2"/>
    <property type="match status" value="1"/>
</dbReference>
<proteinExistence type="inferred from homology"/>
<accession>A0A0A3XS39</accession>
<dbReference type="AlphaFoldDB" id="A0A0A3XS39"/>
<dbReference type="PRINTS" id="PR00081">
    <property type="entry name" value="GDHRDH"/>
</dbReference>
<dbReference type="STRING" id="375.BKD09_RS05870"/>
<keyword evidence="2" id="KW-0560">Oxidoreductase</keyword>